<evidence type="ECO:0000313" key="2">
    <source>
        <dbReference type="EMBL" id="RPA72618.1"/>
    </source>
</evidence>
<evidence type="ECO:0000313" key="3">
    <source>
        <dbReference type="Proteomes" id="UP000275078"/>
    </source>
</evidence>
<evidence type="ECO:0000256" key="1">
    <source>
        <dbReference type="SAM" id="MobiDB-lite"/>
    </source>
</evidence>
<feature type="compositionally biased region" description="Acidic residues" evidence="1">
    <location>
        <begin position="116"/>
        <end position="125"/>
    </location>
</feature>
<proteinExistence type="predicted"/>
<dbReference type="EMBL" id="ML119854">
    <property type="protein sequence ID" value="RPA72618.1"/>
    <property type="molecule type" value="Genomic_DNA"/>
</dbReference>
<feature type="compositionally biased region" description="Polar residues" evidence="1">
    <location>
        <begin position="52"/>
        <end position="61"/>
    </location>
</feature>
<organism evidence="2 3">
    <name type="scientific">Ascobolus immersus RN42</name>
    <dbReference type="NCBI Taxonomy" id="1160509"/>
    <lineage>
        <taxon>Eukaryota</taxon>
        <taxon>Fungi</taxon>
        <taxon>Dikarya</taxon>
        <taxon>Ascomycota</taxon>
        <taxon>Pezizomycotina</taxon>
        <taxon>Pezizomycetes</taxon>
        <taxon>Pezizales</taxon>
        <taxon>Ascobolaceae</taxon>
        <taxon>Ascobolus</taxon>
    </lineage>
</organism>
<reference evidence="2 3" key="1">
    <citation type="journal article" date="2018" name="Nat. Ecol. Evol.">
        <title>Pezizomycetes genomes reveal the molecular basis of ectomycorrhizal truffle lifestyle.</title>
        <authorList>
            <person name="Murat C."/>
            <person name="Payen T."/>
            <person name="Noel B."/>
            <person name="Kuo A."/>
            <person name="Morin E."/>
            <person name="Chen J."/>
            <person name="Kohler A."/>
            <person name="Krizsan K."/>
            <person name="Balestrini R."/>
            <person name="Da Silva C."/>
            <person name="Montanini B."/>
            <person name="Hainaut M."/>
            <person name="Levati E."/>
            <person name="Barry K.W."/>
            <person name="Belfiori B."/>
            <person name="Cichocki N."/>
            <person name="Clum A."/>
            <person name="Dockter R.B."/>
            <person name="Fauchery L."/>
            <person name="Guy J."/>
            <person name="Iotti M."/>
            <person name="Le Tacon F."/>
            <person name="Lindquist E.A."/>
            <person name="Lipzen A."/>
            <person name="Malagnac F."/>
            <person name="Mello A."/>
            <person name="Molinier V."/>
            <person name="Miyauchi S."/>
            <person name="Poulain J."/>
            <person name="Riccioni C."/>
            <person name="Rubini A."/>
            <person name="Sitrit Y."/>
            <person name="Splivallo R."/>
            <person name="Traeger S."/>
            <person name="Wang M."/>
            <person name="Zifcakova L."/>
            <person name="Wipf D."/>
            <person name="Zambonelli A."/>
            <person name="Paolocci F."/>
            <person name="Nowrousian M."/>
            <person name="Ottonello S."/>
            <person name="Baldrian P."/>
            <person name="Spatafora J.W."/>
            <person name="Henrissat B."/>
            <person name="Nagy L.G."/>
            <person name="Aury J.M."/>
            <person name="Wincker P."/>
            <person name="Grigoriev I.V."/>
            <person name="Bonfante P."/>
            <person name="Martin F.M."/>
        </authorList>
    </citation>
    <scope>NUCLEOTIDE SEQUENCE [LARGE SCALE GENOMIC DNA]</scope>
    <source>
        <strain evidence="2 3">RN42</strain>
    </source>
</reference>
<feature type="region of interest" description="Disordered" evidence="1">
    <location>
        <begin position="1"/>
        <end position="71"/>
    </location>
</feature>
<feature type="compositionally biased region" description="Low complexity" evidence="1">
    <location>
        <begin position="39"/>
        <end position="51"/>
    </location>
</feature>
<feature type="region of interest" description="Disordered" evidence="1">
    <location>
        <begin position="148"/>
        <end position="183"/>
    </location>
</feature>
<protein>
    <submittedName>
        <fullName evidence="2">Uncharacterized protein</fullName>
    </submittedName>
</protein>
<accession>A0A3N4HJ18</accession>
<sequence>MDITNFSESASDCTSWDALSTCSTRSKEGSTSDSDYEFIESSQSEAAISQSPSLKESSVLQAATIPQPATSDEDDEFIIEIDGWQKYAFKMEILPSGRMRLLQESVRRIWTTKEKDDDEQAEPNSEENSVGYEEIGTVESVRVEVEEKVVEQPASNGSARPRGLGEKHEAASPTTVTQPLTTDDNHPELVSIFFTGEIGFASISFDNEANYAPFITEVLNRCARVRETRPFIGDCHPVVRDAPYEYKVCTGTGGYELVSSKLSMQVLDSPLDRQLHARWLWEGFLRMRNIFLDLEKDQQIRAEEWTKAGLKGFELLWKVQALYTDEGPISYYGSELEGDEDLMLITGVSVENSSMYQWLKSVGFEDISWWSTKAGHGFLYGDFVDILLKFERKDRAELEGSC</sequence>
<dbReference type="AlphaFoldDB" id="A0A3N4HJ18"/>
<feature type="compositionally biased region" description="Polar residues" evidence="1">
    <location>
        <begin position="1"/>
        <end position="24"/>
    </location>
</feature>
<dbReference type="Proteomes" id="UP000275078">
    <property type="component" value="Unassembled WGS sequence"/>
</dbReference>
<name>A0A3N4HJ18_ASCIM</name>
<gene>
    <name evidence="2" type="ORF">BJ508DRAFT_334873</name>
</gene>
<feature type="compositionally biased region" description="Polar residues" evidence="1">
    <location>
        <begin position="172"/>
        <end position="182"/>
    </location>
</feature>
<keyword evidence="3" id="KW-1185">Reference proteome</keyword>
<feature type="region of interest" description="Disordered" evidence="1">
    <location>
        <begin position="113"/>
        <end position="133"/>
    </location>
</feature>